<name>A0A160DH01_9CAUD</name>
<evidence type="ECO:0000256" key="1">
    <source>
        <dbReference type="SAM" id="MobiDB-lite"/>
    </source>
</evidence>
<organism evidence="2 3">
    <name type="scientific">Gordonia phage PatrickStar</name>
    <dbReference type="NCBI Taxonomy" id="1838076"/>
    <lineage>
        <taxon>Viruses</taxon>
        <taxon>Duplodnaviria</taxon>
        <taxon>Heunggongvirae</taxon>
        <taxon>Uroviricota</taxon>
        <taxon>Caudoviricetes</taxon>
        <taxon>Orchidvirus</taxon>
        <taxon>Orchidvirus orchid</taxon>
    </lineage>
</organism>
<feature type="region of interest" description="Disordered" evidence="1">
    <location>
        <begin position="54"/>
        <end position="81"/>
    </location>
</feature>
<accession>A0A160DH01</accession>
<sequence>MSDNKVYQVTITTEVSATYTIVAPNKEEAETIALDNEPYAGAFDPYEFGEEWNVSSCEETDANPADERKIDQKYKLGKDND</sequence>
<proteinExistence type="predicted"/>
<protein>
    <submittedName>
        <fullName evidence="2">Uncharacterized protein</fullName>
    </submittedName>
</protein>
<evidence type="ECO:0000313" key="3">
    <source>
        <dbReference type="Proteomes" id="UP000229511"/>
    </source>
</evidence>
<feature type="compositionally biased region" description="Basic and acidic residues" evidence="1">
    <location>
        <begin position="65"/>
        <end position="81"/>
    </location>
</feature>
<evidence type="ECO:0000313" key="2">
    <source>
        <dbReference type="EMBL" id="ANA87311.1"/>
    </source>
</evidence>
<dbReference type="Proteomes" id="UP000229511">
    <property type="component" value="Genome"/>
</dbReference>
<reference evidence="2 3" key="1">
    <citation type="submission" date="2016-03" db="EMBL/GenBank/DDBJ databases">
        <authorList>
            <person name="Rimple P."/>
            <person name="Montgomery M.T."/>
            <person name="Guerrero C.A."/>
            <person name="Mavrich T.N."/>
            <person name="Pope W.H."/>
            <person name="Garlena R.A."/>
            <person name="Russell D.A."/>
            <person name="Jacobs-Sera D."/>
            <person name="Hendrix R.W."/>
            <person name="Hatfull G.F."/>
        </authorList>
    </citation>
    <scope>NUCLEOTIDE SEQUENCE [LARGE SCALE GENOMIC DNA]</scope>
</reference>
<gene>
    <name evidence="2" type="primary">77</name>
    <name evidence="2" type="ORF">PBI_PATRICKSTAR_77</name>
</gene>
<dbReference type="EMBL" id="KU998252">
    <property type="protein sequence ID" value="ANA87311.1"/>
    <property type="molecule type" value="Genomic_DNA"/>
</dbReference>